<proteinExistence type="predicted"/>
<gene>
    <name evidence="1" type="ORF">PTKU64_85180</name>
</gene>
<sequence length="125" mass="13834">MFANASLSYAGLGLTDDEFTPVSASRIQSRLEAALSQSEFVVIYGLVFDDGGPDGKGIHGTHFDHTHENADGAVVVYNIDSNGNPSRMWFFFKFAGDQISTEQYRALTQYQMRIVHLFAPIRPVS</sequence>
<keyword evidence="2" id="KW-1185">Reference proteome</keyword>
<accession>A0ABM7U165</accession>
<reference evidence="1 2" key="1">
    <citation type="journal article" date="2022" name="Front. Microbiol.">
        <title>Identification and characterization of a novel class of self-sufficient cytochrome P450 hydroxylase involved in cyclohexanecarboxylate degradation in Paraburkholderia terrae strain KU-64.</title>
        <authorList>
            <person name="Yamamoto T."/>
            <person name="Hasegawa Y."/>
            <person name="Iwaki H."/>
        </authorList>
    </citation>
    <scope>NUCLEOTIDE SEQUENCE [LARGE SCALE GENOMIC DNA]</scope>
    <source>
        <strain evidence="1 2">KU-64</strain>
    </source>
</reference>
<evidence type="ECO:0000313" key="1">
    <source>
        <dbReference type="EMBL" id="BCZ84843.1"/>
    </source>
</evidence>
<evidence type="ECO:0000313" key="2">
    <source>
        <dbReference type="Proteomes" id="UP001319874"/>
    </source>
</evidence>
<protein>
    <submittedName>
        <fullName evidence="1">Uncharacterized protein</fullName>
    </submittedName>
</protein>
<dbReference type="EMBL" id="AP024958">
    <property type="protein sequence ID" value="BCZ84843.1"/>
    <property type="molecule type" value="Genomic_DNA"/>
</dbReference>
<dbReference type="RefSeq" id="WP_229517819.1">
    <property type="nucleotide sequence ID" value="NZ_AP024958.1"/>
</dbReference>
<organism evidence="1 2">
    <name type="scientific">Paraburkholderia terrae</name>
    <dbReference type="NCBI Taxonomy" id="311230"/>
    <lineage>
        <taxon>Bacteria</taxon>
        <taxon>Pseudomonadati</taxon>
        <taxon>Pseudomonadota</taxon>
        <taxon>Betaproteobacteria</taxon>
        <taxon>Burkholderiales</taxon>
        <taxon>Burkholderiaceae</taxon>
        <taxon>Paraburkholderia</taxon>
    </lineage>
</organism>
<dbReference type="Proteomes" id="UP001319874">
    <property type="component" value="Chromosome 4"/>
</dbReference>
<name>A0ABM7U165_9BURK</name>